<evidence type="ECO:0000313" key="3">
    <source>
        <dbReference type="Proteomes" id="UP001595817"/>
    </source>
</evidence>
<comment type="caution">
    <text evidence="2">The sequence shown here is derived from an EMBL/GenBank/DDBJ whole genome shotgun (WGS) entry which is preliminary data.</text>
</comment>
<gene>
    <name evidence="2" type="ORF">ACFOZY_15305</name>
</gene>
<keyword evidence="1" id="KW-0175">Coiled coil</keyword>
<sequence length="316" mass="37335">MREQFLERQNEFLTLVNERNKLKRKLASYKEQWLETDMKIQQLQKQLTKEQQDVRKLDQFSMSNLVNKWKGTMNEIRRKEVEEAAAVELKLNEEEKTLIDVQAEIDKLDSELDQDVFAQLDDKWQEFLKEKESWLMENTVNERQQLAELYEREANLESLHKEIEEAIAAGRSAIASLKRAEEELSSAKSMSTWDTFLGGGIFVTAMKHSSLNNSQDYIHRAQMALRRFQTELKDVEHVADEVINVDQSTFTTFTDYFFDNIFTDWMIHSQITESQDRLDSAIRQVERALHNLQKKQEETKTELDGIKRRIHQIVLN</sequence>
<dbReference type="RefSeq" id="WP_378157062.1">
    <property type="nucleotide sequence ID" value="NZ_JBHSEC010000022.1"/>
</dbReference>
<feature type="coiled-coil region" evidence="1">
    <location>
        <begin position="271"/>
        <end position="309"/>
    </location>
</feature>
<organism evidence="2 3">
    <name type="scientific">Chungangia koreensis</name>
    <dbReference type="NCBI Taxonomy" id="752657"/>
    <lineage>
        <taxon>Bacteria</taxon>
        <taxon>Bacillati</taxon>
        <taxon>Bacillota</taxon>
        <taxon>Bacilli</taxon>
        <taxon>Lactobacillales</taxon>
        <taxon>Chungangia</taxon>
    </lineage>
</organism>
<proteinExistence type="predicted"/>
<accession>A0ABV8X851</accession>
<evidence type="ECO:0000256" key="1">
    <source>
        <dbReference type="SAM" id="Coils"/>
    </source>
</evidence>
<reference evidence="3" key="1">
    <citation type="journal article" date="2019" name="Int. J. Syst. Evol. Microbiol.">
        <title>The Global Catalogue of Microorganisms (GCM) 10K type strain sequencing project: providing services to taxonomists for standard genome sequencing and annotation.</title>
        <authorList>
            <consortium name="The Broad Institute Genomics Platform"/>
            <consortium name="The Broad Institute Genome Sequencing Center for Infectious Disease"/>
            <person name="Wu L."/>
            <person name="Ma J."/>
        </authorList>
    </citation>
    <scope>NUCLEOTIDE SEQUENCE [LARGE SCALE GENOMIC DNA]</scope>
    <source>
        <strain evidence="3">CCUG 59778</strain>
    </source>
</reference>
<evidence type="ECO:0000313" key="2">
    <source>
        <dbReference type="EMBL" id="MFC4411756.1"/>
    </source>
</evidence>
<name>A0ABV8X851_9LACT</name>
<protein>
    <submittedName>
        <fullName evidence="2">Uncharacterized protein</fullName>
    </submittedName>
</protein>
<keyword evidence="3" id="KW-1185">Reference proteome</keyword>
<dbReference type="Proteomes" id="UP001595817">
    <property type="component" value="Unassembled WGS sequence"/>
</dbReference>
<dbReference type="EMBL" id="JBHSEC010000022">
    <property type="protein sequence ID" value="MFC4411756.1"/>
    <property type="molecule type" value="Genomic_DNA"/>
</dbReference>
<feature type="coiled-coil region" evidence="1">
    <location>
        <begin position="12"/>
        <end position="111"/>
    </location>
</feature>